<organism evidence="2 3">
    <name type="scientific">Lentzea tibetensis</name>
    <dbReference type="NCBI Taxonomy" id="2591470"/>
    <lineage>
        <taxon>Bacteria</taxon>
        <taxon>Bacillati</taxon>
        <taxon>Actinomycetota</taxon>
        <taxon>Actinomycetes</taxon>
        <taxon>Pseudonocardiales</taxon>
        <taxon>Pseudonocardiaceae</taxon>
        <taxon>Lentzea</taxon>
    </lineage>
</organism>
<name>A0A563EU43_9PSEU</name>
<evidence type="ECO:0000256" key="1">
    <source>
        <dbReference type="SAM" id="Phobius"/>
    </source>
</evidence>
<proteinExistence type="predicted"/>
<feature type="transmembrane region" description="Helical" evidence="1">
    <location>
        <begin position="88"/>
        <end position="110"/>
    </location>
</feature>
<evidence type="ECO:0000313" key="3">
    <source>
        <dbReference type="Proteomes" id="UP000316639"/>
    </source>
</evidence>
<feature type="transmembrane region" description="Helical" evidence="1">
    <location>
        <begin position="57"/>
        <end position="76"/>
    </location>
</feature>
<accession>A0A563EU43</accession>
<sequence>MKEFEEPTLSADAVLAGLSLAGRVRYAAVGLAGLTVALLVGALWATEPSLPLRTHVAFGGIVAAGLGWAGFAGWTLTRRVPLFARDRVIAGVLALTFSGATAVGLVLVAATRGGTTAVLTASATGLVLVTAALALLVTGRRRRAELLRRKAALTGR</sequence>
<feature type="transmembrane region" description="Helical" evidence="1">
    <location>
        <begin position="26"/>
        <end position="45"/>
    </location>
</feature>
<keyword evidence="3" id="KW-1185">Reference proteome</keyword>
<reference evidence="2 3" key="1">
    <citation type="submission" date="2019-07" db="EMBL/GenBank/DDBJ databases">
        <title>Lentzea xizangensis sp. nov., isolated from Qinghai-Tibetan Plateau Soils.</title>
        <authorList>
            <person name="Huang J."/>
        </authorList>
    </citation>
    <scope>NUCLEOTIDE SEQUENCE [LARGE SCALE GENOMIC DNA]</scope>
    <source>
        <strain evidence="2 3">FXJ1.1311</strain>
    </source>
</reference>
<keyword evidence="1 2" id="KW-0812">Transmembrane</keyword>
<dbReference type="RefSeq" id="WP_146353297.1">
    <property type="nucleotide sequence ID" value="NZ_VOBR01000010.1"/>
</dbReference>
<protein>
    <submittedName>
        <fullName evidence="2">Transmembrane transport protein</fullName>
    </submittedName>
</protein>
<feature type="transmembrane region" description="Helical" evidence="1">
    <location>
        <begin position="116"/>
        <end position="139"/>
    </location>
</feature>
<gene>
    <name evidence="2" type="ORF">FKR81_18445</name>
</gene>
<dbReference type="EMBL" id="VOBR01000010">
    <property type="protein sequence ID" value="TWP51048.1"/>
    <property type="molecule type" value="Genomic_DNA"/>
</dbReference>
<dbReference type="Proteomes" id="UP000316639">
    <property type="component" value="Unassembled WGS sequence"/>
</dbReference>
<dbReference type="AlphaFoldDB" id="A0A563EU43"/>
<comment type="caution">
    <text evidence="2">The sequence shown here is derived from an EMBL/GenBank/DDBJ whole genome shotgun (WGS) entry which is preliminary data.</text>
</comment>
<keyword evidence="1" id="KW-0472">Membrane</keyword>
<keyword evidence="1" id="KW-1133">Transmembrane helix</keyword>
<evidence type="ECO:0000313" key="2">
    <source>
        <dbReference type="EMBL" id="TWP51048.1"/>
    </source>
</evidence>